<accession>A0A1I0IUY8</accession>
<keyword evidence="2" id="KW-0547">Nucleotide-binding</keyword>
<protein>
    <submittedName>
        <fullName evidence="5">Iron(III) transport system ATP-binding protein</fullName>
    </submittedName>
</protein>
<dbReference type="InterPro" id="IPR003593">
    <property type="entry name" value="AAA+_ATPase"/>
</dbReference>
<dbReference type="PANTHER" id="PTHR43875">
    <property type="entry name" value="MALTODEXTRIN IMPORT ATP-BINDING PROTEIN MSMX"/>
    <property type="match status" value="1"/>
</dbReference>
<evidence type="ECO:0000313" key="5">
    <source>
        <dbReference type="EMBL" id="SEU01043.1"/>
    </source>
</evidence>
<organism evidence="5 6">
    <name type="scientific">Enterocloster lavalensis</name>
    <dbReference type="NCBI Taxonomy" id="460384"/>
    <lineage>
        <taxon>Bacteria</taxon>
        <taxon>Bacillati</taxon>
        <taxon>Bacillota</taxon>
        <taxon>Clostridia</taxon>
        <taxon>Lachnospirales</taxon>
        <taxon>Lachnospiraceae</taxon>
        <taxon>Enterocloster</taxon>
    </lineage>
</organism>
<evidence type="ECO:0000313" key="6">
    <source>
        <dbReference type="Proteomes" id="UP000198508"/>
    </source>
</evidence>
<sequence>MDQIVLENVTKTFTTKALGTVTAVDRFNLKVKEGECFSFLGPSGCGKTTTLRMIAGFEDLSSGSIYLGGKAVSVKDKNIYVPPEDRGLGMVFQAFAVWPHMNIFDNVAFPLKVQKRPEAEIRERVALALKHCSLDGMEKVFPSDLSGGQQQRIALARAIVVNPKVMLLDEPLSNLDPQLRETMRFEIKKLQKEFGFTIIFVTHDQSEAMALSDRMLVMDMGNIQQTGTPLELYNNPKNRFVHSFLGQSNFTHVKIKGGKAYCQGDSSRVVWDAPAGTKDGEMLMATRPNTIDINRTEGFCTKIIKRVFRTDFVEYLVQVGDDVLRVQTPHRNLFSEGEECFLRFPSPMWYPAQEEGADEERAKRMIV</sequence>
<evidence type="ECO:0000259" key="4">
    <source>
        <dbReference type="PROSITE" id="PS50893"/>
    </source>
</evidence>
<dbReference type="InterPro" id="IPR027417">
    <property type="entry name" value="P-loop_NTPase"/>
</dbReference>
<feature type="domain" description="ABC transporter" evidence="4">
    <location>
        <begin position="4"/>
        <end position="245"/>
    </location>
</feature>
<dbReference type="InterPro" id="IPR017871">
    <property type="entry name" value="ABC_transporter-like_CS"/>
</dbReference>
<dbReference type="EMBL" id="FOIM01000024">
    <property type="protein sequence ID" value="SEU01043.1"/>
    <property type="molecule type" value="Genomic_DNA"/>
</dbReference>
<dbReference type="RefSeq" id="WP_092367750.1">
    <property type="nucleotide sequence ID" value="NZ_FOIM01000024.1"/>
</dbReference>
<keyword evidence="3 5" id="KW-0067">ATP-binding</keyword>
<evidence type="ECO:0000256" key="3">
    <source>
        <dbReference type="ARBA" id="ARBA00022840"/>
    </source>
</evidence>
<dbReference type="Pfam" id="PF00005">
    <property type="entry name" value="ABC_tran"/>
    <property type="match status" value="1"/>
</dbReference>
<proteinExistence type="predicted"/>
<dbReference type="GO" id="GO:0140359">
    <property type="term" value="F:ABC-type transporter activity"/>
    <property type="evidence" value="ECO:0007669"/>
    <property type="project" value="UniProtKB-ARBA"/>
</dbReference>
<dbReference type="GO" id="GO:0005524">
    <property type="term" value="F:ATP binding"/>
    <property type="evidence" value="ECO:0007669"/>
    <property type="project" value="UniProtKB-KW"/>
</dbReference>
<dbReference type="AlphaFoldDB" id="A0A1I0IUY8"/>
<name>A0A1I0IUY8_9FIRM</name>
<evidence type="ECO:0000256" key="1">
    <source>
        <dbReference type="ARBA" id="ARBA00022448"/>
    </source>
</evidence>
<gene>
    <name evidence="5" type="ORF">SAMN05216313_1249</name>
</gene>
<dbReference type="PANTHER" id="PTHR43875:SF1">
    <property type="entry name" value="OSMOPROTECTIVE COMPOUNDS UPTAKE ATP-BINDING PROTEIN GGTA"/>
    <property type="match status" value="1"/>
</dbReference>
<dbReference type="Gene3D" id="2.40.50.100">
    <property type="match status" value="1"/>
</dbReference>
<dbReference type="SMART" id="SM00382">
    <property type="entry name" value="AAA"/>
    <property type="match status" value="1"/>
</dbReference>
<dbReference type="GO" id="GO:0055052">
    <property type="term" value="C:ATP-binding cassette (ABC) transporter complex, substrate-binding subunit-containing"/>
    <property type="evidence" value="ECO:0007669"/>
    <property type="project" value="TreeGrafter"/>
</dbReference>
<dbReference type="PROSITE" id="PS50893">
    <property type="entry name" value="ABC_TRANSPORTER_2"/>
    <property type="match status" value="1"/>
</dbReference>
<dbReference type="STRING" id="460384.SAMN05216313_1249"/>
<dbReference type="InterPro" id="IPR003439">
    <property type="entry name" value="ABC_transporter-like_ATP-bd"/>
</dbReference>
<evidence type="ECO:0000256" key="2">
    <source>
        <dbReference type="ARBA" id="ARBA00022741"/>
    </source>
</evidence>
<dbReference type="Proteomes" id="UP000198508">
    <property type="component" value="Unassembled WGS sequence"/>
</dbReference>
<dbReference type="PROSITE" id="PS00211">
    <property type="entry name" value="ABC_TRANSPORTER_1"/>
    <property type="match status" value="1"/>
</dbReference>
<dbReference type="SUPFAM" id="SSF50331">
    <property type="entry name" value="MOP-like"/>
    <property type="match status" value="1"/>
</dbReference>
<keyword evidence="6" id="KW-1185">Reference proteome</keyword>
<dbReference type="InterPro" id="IPR008995">
    <property type="entry name" value="Mo/tungstate-bd_C_term_dom"/>
</dbReference>
<dbReference type="SUPFAM" id="SSF52540">
    <property type="entry name" value="P-loop containing nucleoside triphosphate hydrolases"/>
    <property type="match status" value="1"/>
</dbReference>
<dbReference type="InterPro" id="IPR047641">
    <property type="entry name" value="ABC_transpr_MalK/UgpC-like"/>
</dbReference>
<dbReference type="Gene3D" id="3.40.50.300">
    <property type="entry name" value="P-loop containing nucleotide triphosphate hydrolases"/>
    <property type="match status" value="1"/>
</dbReference>
<keyword evidence="1" id="KW-0813">Transport</keyword>
<dbReference type="FunFam" id="3.40.50.300:FF:000042">
    <property type="entry name" value="Maltose/maltodextrin ABC transporter, ATP-binding protein"/>
    <property type="match status" value="1"/>
</dbReference>
<dbReference type="GO" id="GO:0016887">
    <property type="term" value="F:ATP hydrolysis activity"/>
    <property type="evidence" value="ECO:0007669"/>
    <property type="project" value="InterPro"/>
</dbReference>
<reference evidence="6" key="1">
    <citation type="submission" date="2016-10" db="EMBL/GenBank/DDBJ databases">
        <authorList>
            <person name="Varghese N."/>
            <person name="Submissions S."/>
        </authorList>
    </citation>
    <scope>NUCLEOTIDE SEQUENCE [LARGE SCALE GENOMIC DNA]</scope>
    <source>
        <strain evidence="6">NLAE-zl-G277</strain>
    </source>
</reference>